<dbReference type="Proteomes" id="UP000824120">
    <property type="component" value="Chromosome 9"/>
</dbReference>
<proteinExistence type="predicted"/>
<reference evidence="1 2" key="1">
    <citation type="submission" date="2020-09" db="EMBL/GenBank/DDBJ databases">
        <title>De no assembly of potato wild relative species, Solanum commersonii.</title>
        <authorList>
            <person name="Cho K."/>
        </authorList>
    </citation>
    <scope>NUCLEOTIDE SEQUENCE [LARGE SCALE GENOMIC DNA]</scope>
    <source>
        <strain evidence="1">LZ3.2</strain>
        <tissue evidence="1">Leaf</tissue>
    </source>
</reference>
<name>A0A9J5XBE4_SOLCO</name>
<sequence length="135" mass="15906">MESSFMFCWGNHILNLIVKVDLEKANEAIVKIKEDPFYNITTLFSGSKYRIANLYLHNVWEIQKLLEEEKNIYYPVMSEMATSMLTNNEMRDELEEFDMFDNQSGCGKNKTQLDLYLENPNLDHKVNSYLDVLAY</sequence>
<protein>
    <submittedName>
        <fullName evidence="1">Uncharacterized protein</fullName>
    </submittedName>
</protein>
<keyword evidence="2" id="KW-1185">Reference proteome</keyword>
<dbReference type="AlphaFoldDB" id="A0A9J5XBE4"/>
<dbReference type="PANTHER" id="PTHR23272:SF194">
    <property type="entry name" value="ZINC FINGER BED DOMAIN-CONTAINING PROTEIN DAYSLEEPER-LIKE"/>
    <property type="match status" value="1"/>
</dbReference>
<comment type="caution">
    <text evidence="1">The sequence shown here is derived from an EMBL/GenBank/DDBJ whole genome shotgun (WGS) entry which is preliminary data.</text>
</comment>
<accession>A0A9J5XBE4</accession>
<gene>
    <name evidence="1" type="ORF">H5410_046123</name>
</gene>
<dbReference type="OrthoDB" id="1301219at2759"/>
<dbReference type="PANTHER" id="PTHR23272">
    <property type="entry name" value="BED FINGER-RELATED"/>
    <property type="match status" value="1"/>
</dbReference>
<dbReference type="EMBL" id="JACXVP010000009">
    <property type="protein sequence ID" value="KAG5585689.1"/>
    <property type="molecule type" value="Genomic_DNA"/>
</dbReference>
<organism evidence="1 2">
    <name type="scientific">Solanum commersonii</name>
    <name type="common">Commerson's wild potato</name>
    <name type="synonym">Commerson's nightshade</name>
    <dbReference type="NCBI Taxonomy" id="4109"/>
    <lineage>
        <taxon>Eukaryota</taxon>
        <taxon>Viridiplantae</taxon>
        <taxon>Streptophyta</taxon>
        <taxon>Embryophyta</taxon>
        <taxon>Tracheophyta</taxon>
        <taxon>Spermatophyta</taxon>
        <taxon>Magnoliopsida</taxon>
        <taxon>eudicotyledons</taxon>
        <taxon>Gunneridae</taxon>
        <taxon>Pentapetalae</taxon>
        <taxon>asterids</taxon>
        <taxon>lamiids</taxon>
        <taxon>Solanales</taxon>
        <taxon>Solanaceae</taxon>
        <taxon>Solanoideae</taxon>
        <taxon>Solaneae</taxon>
        <taxon>Solanum</taxon>
    </lineage>
</organism>
<evidence type="ECO:0000313" key="2">
    <source>
        <dbReference type="Proteomes" id="UP000824120"/>
    </source>
</evidence>
<evidence type="ECO:0000313" key="1">
    <source>
        <dbReference type="EMBL" id="KAG5585689.1"/>
    </source>
</evidence>